<keyword evidence="2" id="KW-1185">Reference proteome</keyword>
<evidence type="ECO:0000313" key="1">
    <source>
        <dbReference type="EMBL" id="KNZ45866.1"/>
    </source>
</evidence>
<dbReference type="Proteomes" id="UP000037035">
    <property type="component" value="Unassembled WGS sequence"/>
</dbReference>
<dbReference type="EMBL" id="LAVV01013205">
    <property type="protein sequence ID" value="KNZ45866.1"/>
    <property type="molecule type" value="Genomic_DNA"/>
</dbReference>
<protein>
    <submittedName>
        <fullName evidence="1">Uncharacterized protein</fullName>
    </submittedName>
</protein>
<gene>
    <name evidence="1" type="ORF">VP01_773g17</name>
</gene>
<dbReference type="VEuPathDB" id="FungiDB:VP01_773g17"/>
<organism evidence="1 2">
    <name type="scientific">Puccinia sorghi</name>
    <dbReference type="NCBI Taxonomy" id="27349"/>
    <lineage>
        <taxon>Eukaryota</taxon>
        <taxon>Fungi</taxon>
        <taxon>Dikarya</taxon>
        <taxon>Basidiomycota</taxon>
        <taxon>Pucciniomycotina</taxon>
        <taxon>Pucciniomycetes</taxon>
        <taxon>Pucciniales</taxon>
        <taxon>Pucciniaceae</taxon>
        <taxon>Puccinia</taxon>
    </lineage>
</organism>
<dbReference type="OrthoDB" id="2501377at2759"/>
<comment type="caution">
    <text evidence="1">The sequence shown here is derived from an EMBL/GenBank/DDBJ whole genome shotgun (WGS) entry which is preliminary data.</text>
</comment>
<name>A0A0L6UBI5_9BASI</name>
<sequence length="237" mass="25841">MIIVKVLCSFPCSDEAIQSDLARRLTVSFKMCCEDQLFDSSDLHVSFLASQADYQGTKFLKSKAVAASTTTTMTTTTTTTTTPTKMTSGEVEGGRVAMVHVEVIGPPTAEYGTSVFKTRLLARLAKELDDWISSSFRFAIPAPTASSSSSSSPPRDHPDLIPFSDVVPLIEYRQLLYGSHALDGQVVVSPPTQHWRRPAIGLGHEFEMADLHIFPWESVAICLRQCAIGGKHSATDE</sequence>
<evidence type="ECO:0000313" key="2">
    <source>
        <dbReference type="Proteomes" id="UP000037035"/>
    </source>
</evidence>
<reference evidence="1 2" key="1">
    <citation type="submission" date="2015-08" db="EMBL/GenBank/DDBJ databases">
        <title>Next Generation Sequencing and Analysis of the Genome of Puccinia sorghi L Schw, the Causal Agent of Maize Common Rust.</title>
        <authorList>
            <person name="Rochi L."/>
            <person name="Burguener G."/>
            <person name="Darino M."/>
            <person name="Turjanski A."/>
            <person name="Kreff E."/>
            <person name="Dieguez M.J."/>
            <person name="Sacco F."/>
        </authorList>
    </citation>
    <scope>NUCLEOTIDE SEQUENCE [LARGE SCALE GENOMIC DNA]</scope>
    <source>
        <strain evidence="1 2">RO10H11247</strain>
    </source>
</reference>
<proteinExistence type="predicted"/>
<dbReference type="AlphaFoldDB" id="A0A0L6UBI5"/>
<accession>A0A0L6UBI5</accession>